<keyword evidence="9" id="KW-0175">Coiled coil</keyword>
<dbReference type="GO" id="GO:0008569">
    <property type="term" value="F:minus-end-directed microtubule motor activity"/>
    <property type="evidence" value="ECO:0007669"/>
    <property type="project" value="UniProtKB-ARBA"/>
</dbReference>
<dbReference type="GO" id="GO:0005868">
    <property type="term" value="C:cytoplasmic dynein complex"/>
    <property type="evidence" value="ECO:0007669"/>
    <property type="project" value="UniProtKB-ARBA"/>
</dbReference>
<dbReference type="Gene3D" id="1.10.8.710">
    <property type="match status" value="1"/>
</dbReference>
<dbReference type="PANTHER" id="PTHR46532:SF4">
    <property type="entry name" value="AAA+ ATPASE DOMAIN-CONTAINING PROTEIN"/>
    <property type="match status" value="1"/>
</dbReference>
<evidence type="ECO:0000256" key="2">
    <source>
        <dbReference type="ARBA" id="ARBA00008887"/>
    </source>
</evidence>
<dbReference type="InterPro" id="IPR043157">
    <property type="entry name" value="Dynein_AAA1S"/>
</dbReference>
<dbReference type="HOGENOM" id="CLU_041873_0_0_1"/>
<dbReference type="EMBL" id="DS178282">
    <property type="protein sequence ID" value="EHS63265.1"/>
    <property type="molecule type" value="Genomic_DNA"/>
</dbReference>
<keyword evidence="6" id="KW-0677">Repeat</keyword>
<dbReference type="InterPro" id="IPR035699">
    <property type="entry name" value="AAA_6"/>
</dbReference>
<dbReference type="SUPFAM" id="SSF52540">
    <property type="entry name" value="P-loop containing nucleoside triphosphate hydrolases"/>
    <property type="match status" value="1"/>
</dbReference>
<dbReference type="InParanoid" id="H6QRI1"/>
<keyword evidence="15" id="KW-1185">Reference proteome</keyword>
<proteinExistence type="inferred from homology"/>
<dbReference type="GO" id="GO:1902850">
    <property type="term" value="P:microtubule cytoskeleton organization involved in mitosis"/>
    <property type="evidence" value="ECO:0007669"/>
    <property type="project" value="UniProtKB-ARBA"/>
</dbReference>
<dbReference type="InterPro" id="IPR026983">
    <property type="entry name" value="DHC"/>
</dbReference>
<dbReference type="RefSeq" id="XP_003889909.1">
    <property type="nucleotide sequence ID" value="XM_003889860.1"/>
</dbReference>
<comment type="similarity">
    <text evidence="2">Belongs to the dynein heavy chain family.</text>
</comment>
<evidence type="ECO:0000256" key="5">
    <source>
        <dbReference type="ARBA" id="ARBA00022701"/>
    </source>
</evidence>
<keyword evidence="11" id="KW-0206">Cytoskeleton</keyword>
<evidence type="ECO:0000259" key="13">
    <source>
        <dbReference type="Pfam" id="PF12774"/>
    </source>
</evidence>
<evidence type="ECO:0000256" key="10">
    <source>
        <dbReference type="ARBA" id="ARBA00023175"/>
    </source>
</evidence>
<keyword evidence="4" id="KW-0963">Cytoplasm</keyword>
<evidence type="ECO:0000256" key="4">
    <source>
        <dbReference type="ARBA" id="ARBA00022490"/>
    </source>
</evidence>
<evidence type="ECO:0000256" key="8">
    <source>
        <dbReference type="ARBA" id="ARBA00022840"/>
    </source>
</evidence>
<dbReference type="PANTHER" id="PTHR46532">
    <property type="entry name" value="MALE FERTILITY FACTOR KL5"/>
    <property type="match status" value="1"/>
</dbReference>
<dbReference type="STRING" id="418459.H6QRI1"/>
<evidence type="ECO:0000256" key="6">
    <source>
        <dbReference type="ARBA" id="ARBA00022737"/>
    </source>
</evidence>
<protein>
    <recommendedName>
        <fullName evidence="3">Dynein heavy chain, cytoplasmic</fullName>
    </recommendedName>
    <alternativeName>
        <fullName evidence="12">Dynein heavy chain, cytosolic</fullName>
    </alternativeName>
</protein>
<dbReference type="VEuPathDB" id="FungiDB:PGTG_21460"/>
<dbReference type="GO" id="GO:0005816">
    <property type="term" value="C:spindle pole body"/>
    <property type="evidence" value="ECO:0007669"/>
    <property type="project" value="UniProtKB-ARBA"/>
</dbReference>
<dbReference type="Proteomes" id="UP000008783">
    <property type="component" value="Unassembled WGS sequence"/>
</dbReference>
<evidence type="ECO:0000313" key="14">
    <source>
        <dbReference type="EMBL" id="EHS63265.1"/>
    </source>
</evidence>
<dbReference type="GO" id="GO:0000070">
    <property type="term" value="P:mitotic sister chromatid segregation"/>
    <property type="evidence" value="ECO:0007669"/>
    <property type="project" value="UniProtKB-ARBA"/>
</dbReference>
<dbReference type="InterPro" id="IPR027417">
    <property type="entry name" value="P-loop_NTPase"/>
</dbReference>
<gene>
    <name evidence="14" type="ORF">PGTG_21460</name>
</gene>
<reference evidence="15" key="1">
    <citation type="journal article" date="2011" name="Proc. Natl. Acad. Sci. U.S.A.">
        <title>Obligate biotrophy features unraveled by the genomic analysis of rust fungi.</title>
        <authorList>
            <person name="Duplessis S."/>
            <person name="Cuomo C.A."/>
            <person name="Lin Y.-C."/>
            <person name="Aerts A."/>
            <person name="Tisserant E."/>
            <person name="Veneault-Fourrey C."/>
            <person name="Joly D.L."/>
            <person name="Hacquard S."/>
            <person name="Amselem J."/>
            <person name="Cantarel B.L."/>
            <person name="Chiu R."/>
            <person name="Coutinho P.M."/>
            <person name="Feau N."/>
            <person name="Field M."/>
            <person name="Frey P."/>
            <person name="Gelhaye E."/>
            <person name="Goldberg J."/>
            <person name="Grabherr M.G."/>
            <person name="Kodira C.D."/>
            <person name="Kohler A."/>
            <person name="Kuees U."/>
            <person name="Lindquist E.A."/>
            <person name="Lucas S.M."/>
            <person name="Mago R."/>
            <person name="Mauceli E."/>
            <person name="Morin E."/>
            <person name="Murat C."/>
            <person name="Pangilinan J.L."/>
            <person name="Park R."/>
            <person name="Pearson M."/>
            <person name="Quesneville H."/>
            <person name="Rouhier N."/>
            <person name="Sakthikumar S."/>
            <person name="Salamov A.A."/>
            <person name="Schmutz J."/>
            <person name="Selles B."/>
            <person name="Shapiro H."/>
            <person name="Tanguay P."/>
            <person name="Tuskan G.A."/>
            <person name="Henrissat B."/>
            <person name="Van de Peer Y."/>
            <person name="Rouze P."/>
            <person name="Ellis J.G."/>
            <person name="Dodds P.N."/>
            <person name="Schein J.E."/>
            <person name="Zhong S."/>
            <person name="Hamelin R.C."/>
            <person name="Grigoriev I.V."/>
            <person name="Szabo L.J."/>
            <person name="Martin F."/>
        </authorList>
    </citation>
    <scope>NUCLEOTIDE SEQUENCE [LARGE SCALE GENOMIC DNA]</scope>
    <source>
        <strain evidence="15">CRL 75-36-700-3 / race SCCL</strain>
    </source>
</reference>
<dbReference type="GO" id="GO:0051959">
    <property type="term" value="F:dynein light intermediate chain binding"/>
    <property type="evidence" value="ECO:0007669"/>
    <property type="project" value="InterPro"/>
</dbReference>
<evidence type="ECO:0000256" key="11">
    <source>
        <dbReference type="ARBA" id="ARBA00023212"/>
    </source>
</evidence>
<sequence length="263" mass="29093">MLMQLLLPGKTESVKALGVKLGQFVLVFCCDEIFDFQAMGRIFVGLCQVGAWGCFDEANRLEERILSAVSQQIQSIQQGLKAISVDPKAEVELVGKTLKINSHTVIFITMNLGYAGQSNLPENLKKLFRSMAITRPDRELIAQVMFFSQGFRTAKTLASKVVPFFSLQSKQPHYNFGLQALKAVLTSSGHLKCGRLQIKSSMAATSNITNSSNSGAEQKILIQSVTETIFPKLVADDVPLLTRYVNFHCEILVLPTKQSNLYL</sequence>
<dbReference type="GO" id="GO:0005938">
    <property type="term" value="C:cell cortex"/>
    <property type="evidence" value="ECO:0007669"/>
    <property type="project" value="UniProtKB-ARBA"/>
</dbReference>
<dbReference type="GO" id="GO:0000235">
    <property type="term" value="C:astral microtubule"/>
    <property type="evidence" value="ECO:0007669"/>
    <property type="project" value="UniProtKB-ARBA"/>
</dbReference>
<evidence type="ECO:0000256" key="1">
    <source>
        <dbReference type="ARBA" id="ARBA00004245"/>
    </source>
</evidence>
<comment type="subcellular location">
    <subcellularLocation>
        <location evidence="1">Cytoplasm</location>
        <location evidence="1">Cytoskeleton</location>
    </subcellularLocation>
</comment>
<dbReference type="OrthoDB" id="2506608at2759"/>
<evidence type="ECO:0000313" key="15">
    <source>
        <dbReference type="Proteomes" id="UP000008783"/>
    </source>
</evidence>
<evidence type="ECO:0000256" key="7">
    <source>
        <dbReference type="ARBA" id="ARBA00022741"/>
    </source>
</evidence>
<name>H6QRI1_PUCGT</name>
<accession>H6QRI1</accession>
<keyword evidence="5" id="KW-0493">Microtubule</keyword>
<dbReference type="GO" id="GO:0030473">
    <property type="term" value="P:nuclear migration along microtubule"/>
    <property type="evidence" value="ECO:0007669"/>
    <property type="project" value="UniProtKB-ARBA"/>
</dbReference>
<evidence type="ECO:0000256" key="9">
    <source>
        <dbReference type="ARBA" id="ARBA00023054"/>
    </source>
</evidence>
<evidence type="ECO:0000256" key="3">
    <source>
        <dbReference type="ARBA" id="ARBA00022197"/>
    </source>
</evidence>
<feature type="domain" description="Dynein heavy chain hydrolytic ATP-binding dynein motor region" evidence="13">
    <location>
        <begin position="9"/>
        <end position="245"/>
    </location>
</feature>
<evidence type="ECO:0000256" key="12">
    <source>
        <dbReference type="ARBA" id="ARBA00033439"/>
    </source>
</evidence>
<dbReference type="KEGG" id="pgr:PGTG_21460"/>
<dbReference type="GO" id="GO:0045505">
    <property type="term" value="F:dynein intermediate chain binding"/>
    <property type="evidence" value="ECO:0007669"/>
    <property type="project" value="InterPro"/>
</dbReference>
<dbReference type="Gene3D" id="3.40.50.300">
    <property type="entry name" value="P-loop containing nucleotide triphosphate hydrolases"/>
    <property type="match status" value="1"/>
</dbReference>
<dbReference type="GeneID" id="13540640"/>
<dbReference type="AlphaFoldDB" id="H6QRI1"/>
<keyword evidence="10" id="KW-0505">Motor protein</keyword>
<keyword evidence="7" id="KW-0547">Nucleotide-binding</keyword>
<dbReference type="eggNOG" id="KOG3595">
    <property type="taxonomic scope" value="Eukaryota"/>
</dbReference>
<organism evidence="14 15">
    <name type="scientific">Puccinia graminis f. sp. tritici (strain CRL 75-36-700-3 / race SCCL)</name>
    <name type="common">Black stem rust fungus</name>
    <dbReference type="NCBI Taxonomy" id="418459"/>
    <lineage>
        <taxon>Eukaryota</taxon>
        <taxon>Fungi</taxon>
        <taxon>Dikarya</taxon>
        <taxon>Basidiomycota</taxon>
        <taxon>Pucciniomycotina</taxon>
        <taxon>Pucciniomycetes</taxon>
        <taxon>Pucciniales</taxon>
        <taxon>Pucciniaceae</taxon>
        <taxon>Puccinia</taxon>
    </lineage>
</organism>
<dbReference type="Pfam" id="PF12774">
    <property type="entry name" value="AAA_6"/>
    <property type="match status" value="1"/>
</dbReference>
<dbReference type="GO" id="GO:0005524">
    <property type="term" value="F:ATP binding"/>
    <property type="evidence" value="ECO:0007669"/>
    <property type="project" value="UniProtKB-KW"/>
</dbReference>
<keyword evidence="8" id="KW-0067">ATP-binding</keyword>
<dbReference type="FunFam" id="3.40.50.300:FF:000996">
    <property type="entry name" value="Cytoplasmic dynein heavy chain"/>
    <property type="match status" value="1"/>
</dbReference>